<evidence type="ECO:0000313" key="1">
    <source>
        <dbReference type="EMBL" id="SDR69058.1"/>
    </source>
</evidence>
<dbReference type="AlphaFoldDB" id="A0A1H1L3C1"/>
<name>A0A1H1L3C1_9ACTN</name>
<dbReference type="EMBL" id="LT629759">
    <property type="protein sequence ID" value="SDR69058.1"/>
    <property type="molecule type" value="Genomic_DNA"/>
</dbReference>
<organism evidence="1 2">
    <name type="scientific">Parafannyhessea umbonata</name>
    <dbReference type="NCBI Taxonomy" id="604330"/>
    <lineage>
        <taxon>Bacteria</taxon>
        <taxon>Bacillati</taxon>
        <taxon>Actinomycetota</taxon>
        <taxon>Coriobacteriia</taxon>
        <taxon>Coriobacteriales</taxon>
        <taxon>Atopobiaceae</taxon>
        <taxon>Parafannyhessea</taxon>
    </lineage>
</organism>
<evidence type="ECO:0000313" key="2">
    <source>
        <dbReference type="Proteomes" id="UP000199480"/>
    </source>
</evidence>
<protein>
    <submittedName>
        <fullName evidence="1">Uncharacterized protein</fullName>
    </submittedName>
</protein>
<accession>A0A1H1L3C1</accession>
<reference evidence="2" key="1">
    <citation type="submission" date="2016-10" db="EMBL/GenBank/DDBJ databases">
        <authorList>
            <person name="Varghese N."/>
            <person name="Submissions S."/>
        </authorList>
    </citation>
    <scope>NUCLEOTIDE SEQUENCE [LARGE SCALE GENOMIC DNA]</scope>
    <source>
        <strain evidence="2">DSM 22620</strain>
    </source>
</reference>
<proteinExistence type="predicted"/>
<dbReference type="Proteomes" id="UP000199480">
    <property type="component" value="Chromosome I"/>
</dbReference>
<gene>
    <name evidence="1" type="ORF">SAMN04489857_0666</name>
</gene>
<sequence length="104" mass="11967">MRLGLVSMTSTSEERDTRIPYRLGTDHYCTYENEGEESYVRMGDMISHVYDTPFGEFEIDGELCSVRYGEGGFIDTISVYVSGKEMNYDVPCEGVFYRMESEHV</sequence>